<keyword evidence="4 8" id="KW-1133">Transmembrane helix</keyword>
<evidence type="ECO:0000256" key="2">
    <source>
        <dbReference type="ARBA" id="ARBA00022448"/>
    </source>
</evidence>
<dbReference type="CDD" id="cd17313">
    <property type="entry name" value="MFS_SLC45_SUC"/>
    <property type="match status" value="1"/>
</dbReference>
<comment type="similarity">
    <text evidence="6">Belongs to the glycoside-pentoside-hexuronide (GPH) cation symporter transporter (TC 2.A.2) family.</text>
</comment>
<dbReference type="SUPFAM" id="SSF103473">
    <property type="entry name" value="MFS general substrate transporter"/>
    <property type="match status" value="1"/>
</dbReference>
<feature type="transmembrane region" description="Helical" evidence="8">
    <location>
        <begin position="190"/>
        <end position="209"/>
    </location>
</feature>
<organism evidence="9 10">
    <name type="scientific">Branchiostoma lanceolatum</name>
    <name type="common">Common lancelet</name>
    <name type="synonym">Amphioxus lanceolatum</name>
    <dbReference type="NCBI Taxonomy" id="7740"/>
    <lineage>
        <taxon>Eukaryota</taxon>
        <taxon>Metazoa</taxon>
        <taxon>Chordata</taxon>
        <taxon>Cephalochordata</taxon>
        <taxon>Leptocardii</taxon>
        <taxon>Amphioxiformes</taxon>
        <taxon>Branchiostomatidae</taxon>
        <taxon>Branchiostoma</taxon>
    </lineage>
</organism>
<evidence type="ECO:0000256" key="7">
    <source>
        <dbReference type="SAM" id="MobiDB-lite"/>
    </source>
</evidence>
<dbReference type="Gene3D" id="1.20.1250.20">
    <property type="entry name" value="MFS general substrate transporter like domains"/>
    <property type="match status" value="1"/>
</dbReference>
<evidence type="ECO:0000313" key="10">
    <source>
        <dbReference type="Proteomes" id="UP000838412"/>
    </source>
</evidence>
<accession>A0A8J9ZS36</accession>
<keyword evidence="2" id="KW-0813">Transport</keyword>
<keyword evidence="10" id="KW-1185">Reference proteome</keyword>
<feature type="transmembrane region" description="Helical" evidence="8">
    <location>
        <begin position="221"/>
        <end position="241"/>
    </location>
</feature>
<feature type="transmembrane region" description="Helical" evidence="8">
    <location>
        <begin position="473"/>
        <end position="491"/>
    </location>
</feature>
<feature type="transmembrane region" description="Helical" evidence="8">
    <location>
        <begin position="143"/>
        <end position="162"/>
    </location>
</feature>
<dbReference type="EMBL" id="OV696688">
    <property type="protein sequence ID" value="CAH1259291.1"/>
    <property type="molecule type" value="Genomic_DNA"/>
</dbReference>
<evidence type="ECO:0000256" key="8">
    <source>
        <dbReference type="SAM" id="Phobius"/>
    </source>
</evidence>
<evidence type="ECO:0000256" key="6">
    <source>
        <dbReference type="ARBA" id="ARBA00038193"/>
    </source>
</evidence>
<keyword evidence="3 8" id="KW-0812">Transmembrane</keyword>
<dbReference type="Proteomes" id="UP000838412">
    <property type="component" value="Chromosome 3"/>
</dbReference>
<feature type="transmembrane region" description="Helical" evidence="8">
    <location>
        <begin position="69"/>
        <end position="89"/>
    </location>
</feature>
<proteinExistence type="inferred from homology"/>
<dbReference type="GO" id="GO:0016020">
    <property type="term" value="C:membrane"/>
    <property type="evidence" value="ECO:0007669"/>
    <property type="project" value="UniProtKB-SubCell"/>
</dbReference>
<dbReference type="GO" id="GO:0008506">
    <property type="term" value="F:sucrose:proton symporter activity"/>
    <property type="evidence" value="ECO:0007669"/>
    <property type="project" value="TreeGrafter"/>
</dbReference>
<dbReference type="Pfam" id="PF07690">
    <property type="entry name" value="MFS_1"/>
    <property type="match status" value="1"/>
</dbReference>
<dbReference type="AlphaFoldDB" id="A0A8J9ZS36"/>
<feature type="transmembrane region" description="Helical" evidence="8">
    <location>
        <begin position="101"/>
        <end position="118"/>
    </location>
</feature>
<evidence type="ECO:0000313" key="9">
    <source>
        <dbReference type="EMBL" id="CAH1259291.1"/>
    </source>
</evidence>
<name>A0A8J9ZS36_BRALA</name>
<feature type="region of interest" description="Disordered" evidence="7">
    <location>
        <begin position="320"/>
        <end position="343"/>
    </location>
</feature>
<dbReference type="PANTHER" id="PTHR19432">
    <property type="entry name" value="SUGAR TRANSPORTER"/>
    <property type="match status" value="1"/>
</dbReference>
<feature type="transmembrane region" description="Helical" evidence="8">
    <location>
        <begin position="366"/>
        <end position="387"/>
    </location>
</feature>
<dbReference type="OrthoDB" id="28755at2759"/>
<sequence>METEEQAPLLRRESALSPAAGPAVPRRPLRQLVMNGSILLGREFCYALEAALVLPVLMTIGMPRELYSVVWLIPPVFGFIFVPLIGSVSDHCRCRWGRRRPFILALGLAIIMGFALFLNGDTLVNLIAGGLSNSRRRADLDNMHTTTLAVSMLGAILFDFAADSIESPIKAYLLDNCVEKDRRRGLDMQAALSGLGGFLGYATGAIDWVALGIPPSSENHLIFGISCSIFFLCLLLNLCSIREVPLDELKTTIFEDGDGQPGRQEPAVHQDPQTVIALDPKHGVMFMSDDPDVLPDVISCDDGLQKVLVVTTVLGGGDRSDDGYGSISQSEESNSETAEDSGTTELAQRMSITAYFTSILRMPKELACLCVSNFLGWASFLSAMLFFTDFMGRGVYKGNPSAPAGSPDRIMYDRGVMIGCWGLAINAASCALYSMCFGRIVRHLSYRTMYIFGYLVFGAGIGSMAIIAQLTEARWEIILLCPVMGIMYGTLNNIPYKLISRYHTSQTYVLSGVDGSERRGMGIDCALVSSQNQLSQIIIGASMGSIVAAVGSVISVTVCSSMLAFTACIAAALLVHYDANGRDEDEEPDFEDVLSSM</sequence>
<gene>
    <name evidence="9" type="primary">SLC45A2</name>
    <name evidence="9" type="ORF">BLAG_LOCUS16644</name>
</gene>
<evidence type="ECO:0000256" key="4">
    <source>
        <dbReference type="ARBA" id="ARBA00022989"/>
    </source>
</evidence>
<evidence type="ECO:0000256" key="1">
    <source>
        <dbReference type="ARBA" id="ARBA00004141"/>
    </source>
</evidence>
<dbReference type="InterPro" id="IPR011701">
    <property type="entry name" value="MFS"/>
</dbReference>
<dbReference type="InterPro" id="IPR036259">
    <property type="entry name" value="MFS_trans_sf"/>
</dbReference>
<evidence type="ECO:0000256" key="3">
    <source>
        <dbReference type="ARBA" id="ARBA00022692"/>
    </source>
</evidence>
<reference evidence="9" key="1">
    <citation type="submission" date="2022-01" db="EMBL/GenBank/DDBJ databases">
        <authorList>
            <person name="Braso-Vives M."/>
        </authorList>
    </citation>
    <scope>NUCLEOTIDE SEQUENCE</scope>
</reference>
<dbReference type="PANTHER" id="PTHR19432:SF34">
    <property type="entry name" value="MEMBRANE-ASSOCIATED TRANSPORTER PROTEIN"/>
    <property type="match status" value="1"/>
</dbReference>
<protein>
    <submittedName>
        <fullName evidence="9">SLC45A2 protein</fullName>
    </submittedName>
</protein>
<comment type="subcellular location">
    <subcellularLocation>
        <location evidence="1">Membrane</location>
        <topology evidence="1">Multi-pass membrane protein</topology>
    </subcellularLocation>
</comment>
<feature type="transmembrane region" description="Helical" evidence="8">
    <location>
        <begin position="416"/>
        <end position="437"/>
    </location>
</feature>
<feature type="transmembrane region" description="Helical" evidence="8">
    <location>
        <begin position="449"/>
        <end position="467"/>
    </location>
</feature>
<keyword evidence="5 8" id="KW-0472">Membrane</keyword>
<feature type="transmembrane region" description="Helical" evidence="8">
    <location>
        <begin position="546"/>
        <end position="575"/>
    </location>
</feature>
<evidence type="ECO:0000256" key="5">
    <source>
        <dbReference type="ARBA" id="ARBA00023136"/>
    </source>
</evidence>